<evidence type="ECO:0000256" key="3">
    <source>
        <dbReference type="PROSITE-ProRule" id="PRU00169"/>
    </source>
</evidence>
<evidence type="ECO:0000313" key="5">
    <source>
        <dbReference type="EMBL" id="NIA71934.1"/>
    </source>
</evidence>
<keyword evidence="1 3" id="KW-0597">Phosphoprotein</keyword>
<dbReference type="SMART" id="SM00448">
    <property type="entry name" value="REC"/>
    <property type="match status" value="1"/>
</dbReference>
<dbReference type="PROSITE" id="PS50110">
    <property type="entry name" value="RESPONSE_REGULATORY"/>
    <property type="match status" value="1"/>
</dbReference>
<dbReference type="AlphaFoldDB" id="A0A967F2H0"/>
<evidence type="ECO:0000256" key="1">
    <source>
        <dbReference type="ARBA" id="ARBA00022553"/>
    </source>
</evidence>
<dbReference type="GO" id="GO:0000160">
    <property type="term" value="P:phosphorelay signal transduction system"/>
    <property type="evidence" value="ECO:0007669"/>
    <property type="project" value="UniProtKB-KW"/>
</dbReference>
<dbReference type="Pfam" id="PF00072">
    <property type="entry name" value="Response_reg"/>
    <property type="match status" value="1"/>
</dbReference>
<dbReference type="SUPFAM" id="SSF52172">
    <property type="entry name" value="CheY-like"/>
    <property type="match status" value="1"/>
</dbReference>
<organism evidence="5 6">
    <name type="scientific">Pelagibius litoralis</name>
    <dbReference type="NCBI Taxonomy" id="374515"/>
    <lineage>
        <taxon>Bacteria</taxon>
        <taxon>Pseudomonadati</taxon>
        <taxon>Pseudomonadota</taxon>
        <taxon>Alphaproteobacteria</taxon>
        <taxon>Rhodospirillales</taxon>
        <taxon>Rhodovibrionaceae</taxon>
        <taxon>Pelagibius</taxon>
    </lineage>
</organism>
<accession>A0A967F2H0</accession>
<feature type="modified residue" description="4-aspartylphosphate" evidence="3">
    <location>
        <position position="55"/>
    </location>
</feature>
<dbReference type="InterPro" id="IPR011006">
    <property type="entry name" value="CheY-like_superfamily"/>
</dbReference>
<evidence type="ECO:0000259" key="4">
    <source>
        <dbReference type="PROSITE" id="PS50110"/>
    </source>
</evidence>
<protein>
    <submittedName>
        <fullName evidence="5">Response regulator</fullName>
    </submittedName>
</protein>
<dbReference type="RefSeq" id="WP_167230363.1">
    <property type="nucleotide sequence ID" value="NZ_JAAQPH010000028.1"/>
</dbReference>
<dbReference type="Gene3D" id="3.40.50.2300">
    <property type="match status" value="1"/>
</dbReference>
<dbReference type="InterPro" id="IPR001789">
    <property type="entry name" value="Sig_transdc_resp-reg_receiver"/>
</dbReference>
<dbReference type="PANTHER" id="PTHR45339">
    <property type="entry name" value="HYBRID SIGNAL TRANSDUCTION HISTIDINE KINASE J"/>
    <property type="match status" value="1"/>
</dbReference>
<dbReference type="CDD" id="cd17546">
    <property type="entry name" value="REC_hyHK_CKI1_RcsC-like"/>
    <property type="match status" value="1"/>
</dbReference>
<dbReference type="PANTHER" id="PTHR45339:SF1">
    <property type="entry name" value="HYBRID SIGNAL TRANSDUCTION HISTIDINE KINASE J"/>
    <property type="match status" value="1"/>
</dbReference>
<sequence length="140" mass="15163">MKAKVLVVEDDDLTRFLMGEMCRMLGLDCEIAADGQHCLDMLESGAVDFDLILMDIQMPRVSGLEATKAIRSNPKALIRTTPIVAVTAESHWHEPKHYEPLGFDSALPKPVELAGLTSIVRQYVGDSGQSAPQLQAAAGS</sequence>
<gene>
    <name evidence="5" type="ORF">HBA54_25370</name>
</gene>
<reference evidence="5" key="1">
    <citation type="submission" date="2020-03" db="EMBL/GenBank/DDBJ databases">
        <title>Genome of Pelagibius litoralis DSM 21314T.</title>
        <authorList>
            <person name="Wang G."/>
        </authorList>
    </citation>
    <scope>NUCLEOTIDE SEQUENCE</scope>
    <source>
        <strain evidence="5">DSM 21314</strain>
    </source>
</reference>
<comment type="caution">
    <text evidence="5">The sequence shown here is derived from an EMBL/GenBank/DDBJ whole genome shotgun (WGS) entry which is preliminary data.</text>
</comment>
<feature type="domain" description="Response regulatory" evidence="4">
    <location>
        <begin position="4"/>
        <end position="124"/>
    </location>
</feature>
<name>A0A967F2H0_9PROT</name>
<evidence type="ECO:0000313" key="6">
    <source>
        <dbReference type="Proteomes" id="UP000761264"/>
    </source>
</evidence>
<proteinExistence type="predicted"/>
<evidence type="ECO:0000256" key="2">
    <source>
        <dbReference type="ARBA" id="ARBA00023012"/>
    </source>
</evidence>
<dbReference type="EMBL" id="JAAQPH010000028">
    <property type="protein sequence ID" value="NIA71934.1"/>
    <property type="molecule type" value="Genomic_DNA"/>
</dbReference>
<keyword evidence="2" id="KW-0902">Two-component regulatory system</keyword>
<keyword evidence="6" id="KW-1185">Reference proteome</keyword>
<dbReference type="Proteomes" id="UP000761264">
    <property type="component" value="Unassembled WGS sequence"/>
</dbReference>